<evidence type="ECO:0000256" key="2">
    <source>
        <dbReference type="ARBA" id="ARBA00003215"/>
    </source>
</evidence>
<evidence type="ECO:0000256" key="6">
    <source>
        <dbReference type="ARBA" id="ARBA00022801"/>
    </source>
</evidence>
<organism evidence="14 15">
    <name type="scientific">Kineosporia corallincola</name>
    <dbReference type="NCBI Taxonomy" id="2835133"/>
    <lineage>
        <taxon>Bacteria</taxon>
        <taxon>Bacillati</taxon>
        <taxon>Actinomycetota</taxon>
        <taxon>Actinomycetes</taxon>
        <taxon>Kineosporiales</taxon>
        <taxon>Kineosporiaceae</taxon>
        <taxon>Kineosporia</taxon>
    </lineage>
</organism>
<dbReference type="Proteomes" id="UP001197247">
    <property type="component" value="Unassembled WGS sequence"/>
</dbReference>
<evidence type="ECO:0000256" key="8">
    <source>
        <dbReference type="ARBA" id="ARBA00023008"/>
    </source>
</evidence>
<dbReference type="EMBL" id="JAHBAY010000015">
    <property type="protein sequence ID" value="MBT0773065.1"/>
    <property type="molecule type" value="Genomic_DNA"/>
</dbReference>
<dbReference type="PANTHER" id="PTHR30616">
    <property type="entry name" value="UNCHARACTERIZED PROTEIN YFIH"/>
    <property type="match status" value="1"/>
</dbReference>
<evidence type="ECO:0000256" key="3">
    <source>
        <dbReference type="ARBA" id="ARBA00007353"/>
    </source>
</evidence>
<evidence type="ECO:0000256" key="7">
    <source>
        <dbReference type="ARBA" id="ARBA00022833"/>
    </source>
</evidence>
<evidence type="ECO:0000256" key="5">
    <source>
        <dbReference type="ARBA" id="ARBA00022723"/>
    </source>
</evidence>
<protein>
    <recommendedName>
        <fullName evidence="12">Purine nucleoside phosphorylase</fullName>
    </recommendedName>
</protein>
<sequence>MIAGTATDIPLLTWSIFDGHGVRAAVTTRAGGVSSGRYESLNLGLHVADDPDAVRVNRERAARAFGVAPGDLVFAKQVHGAEVAAVTAPGQKNIEADALITAEPGPVLVIMVADCVPLVLFDPVRRVAAAVHAGWPGTVAGISAATVRALAEQGSDPADLLVGIGPSISPDRYQVGADVEVKARQAFGDRAGEVIRPDGTGRWTFDLWRANIIQLTEAGVRPQAIELAGLDTGPGTPFFSHRSEGPTGRFAVLVRLTPDQPAEQPHEQPEDQQSPLNEQPEEDPR</sequence>
<keyword evidence="7" id="KW-0862">Zinc</keyword>
<evidence type="ECO:0000256" key="12">
    <source>
        <dbReference type="RuleBase" id="RU361274"/>
    </source>
</evidence>
<dbReference type="InterPro" id="IPR011324">
    <property type="entry name" value="Cytotoxic_necrot_fac-like_cat"/>
</dbReference>
<proteinExistence type="inferred from homology"/>
<evidence type="ECO:0000256" key="11">
    <source>
        <dbReference type="ARBA" id="ARBA00049893"/>
    </source>
</evidence>
<evidence type="ECO:0000256" key="4">
    <source>
        <dbReference type="ARBA" id="ARBA00022679"/>
    </source>
</evidence>
<evidence type="ECO:0000313" key="14">
    <source>
        <dbReference type="EMBL" id="MBT0773065.1"/>
    </source>
</evidence>
<dbReference type="CDD" id="cd16833">
    <property type="entry name" value="YfiH"/>
    <property type="match status" value="1"/>
</dbReference>
<dbReference type="InterPro" id="IPR038371">
    <property type="entry name" value="Cu_polyphenol_OxRdtase_sf"/>
</dbReference>
<comment type="caution">
    <text evidence="14">The sequence shown here is derived from an EMBL/GenBank/DDBJ whole genome shotgun (WGS) entry which is preliminary data.</text>
</comment>
<comment type="catalytic activity">
    <reaction evidence="11">
        <text>S-methyl-5'-thioadenosine + phosphate = 5-(methylsulfanyl)-alpha-D-ribose 1-phosphate + adenine</text>
        <dbReference type="Rhea" id="RHEA:11852"/>
        <dbReference type="ChEBI" id="CHEBI:16708"/>
        <dbReference type="ChEBI" id="CHEBI:17509"/>
        <dbReference type="ChEBI" id="CHEBI:43474"/>
        <dbReference type="ChEBI" id="CHEBI:58533"/>
        <dbReference type="EC" id="2.4.2.28"/>
    </reaction>
    <physiologicalReaction direction="left-to-right" evidence="11">
        <dbReference type="Rhea" id="RHEA:11853"/>
    </physiologicalReaction>
</comment>
<keyword evidence="4" id="KW-0808">Transferase</keyword>
<feature type="region of interest" description="Disordered" evidence="13">
    <location>
        <begin position="256"/>
        <end position="285"/>
    </location>
</feature>
<reference evidence="14 15" key="1">
    <citation type="submission" date="2021-05" db="EMBL/GenBank/DDBJ databases">
        <title>Kineosporia and Streptomyces sp. nov. two new marine actinobacteria isolated from Coral.</title>
        <authorList>
            <person name="Buangrab K."/>
            <person name="Sutthacheep M."/>
            <person name="Yeemin T."/>
            <person name="Harunari E."/>
            <person name="Igarashi Y."/>
            <person name="Kanchanasin P."/>
            <person name="Tanasupawat S."/>
            <person name="Phongsopitanun W."/>
        </authorList>
    </citation>
    <scope>NUCLEOTIDE SEQUENCE [LARGE SCALE GENOMIC DNA]</scope>
    <source>
        <strain evidence="14 15">J2-2</strain>
    </source>
</reference>
<evidence type="ECO:0000313" key="15">
    <source>
        <dbReference type="Proteomes" id="UP001197247"/>
    </source>
</evidence>
<comment type="catalytic activity">
    <reaction evidence="9">
        <text>adenosine + H2O + H(+) = inosine + NH4(+)</text>
        <dbReference type="Rhea" id="RHEA:24408"/>
        <dbReference type="ChEBI" id="CHEBI:15377"/>
        <dbReference type="ChEBI" id="CHEBI:15378"/>
        <dbReference type="ChEBI" id="CHEBI:16335"/>
        <dbReference type="ChEBI" id="CHEBI:17596"/>
        <dbReference type="ChEBI" id="CHEBI:28938"/>
        <dbReference type="EC" id="3.5.4.4"/>
    </reaction>
    <physiologicalReaction direction="left-to-right" evidence="9">
        <dbReference type="Rhea" id="RHEA:24409"/>
    </physiologicalReaction>
</comment>
<accession>A0ABS5TPY1</accession>
<keyword evidence="5" id="KW-0479">Metal-binding</keyword>
<keyword evidence="15" id="KW-1185">Reference proteome</keyword>
<comment type="catalytic activity">
    <reaction evidence="10">
        <text>adenosine + phosphate = alpha-D-ribose 1-phosphate + adenine</text>
        <dbReference type="Rhea" id="RHEA:27642"/>
        <dbReference type="ChEBI" id="CHEBI:16335"/>
        <dbReference type="ChEBI" id="CHEBI:16708"/>
        <dbReference type="ChEBI" id="CHEBI:43474"/>
        <dbReference type="ChEBI" id="CHEBI:57720"/>
        <dbReference type="EC" id="2.4.2.1"/>
    </reaction>
    <physiologicalReaction direction="left-to-right" evidence="10">
        <dbReference type="Rhea" id="RHEA:27643"/>
    </physiologicalReaction>
</comment>
<dbReference type="NCBIfam" id="TIGR00726">
    <property type="entry name" value="peptidoglycan editing factor PgeF"/>
    <property type="match status" value="1"/>
</dbReference>
<keyword evidence="6" id="KW-0378">Hydrolase</keyword>
<dbReference type="Gene3D" id="3.60.140.10">
    <property type="entry name" value="CNF1/YfiH-like putative cysteine hydrolases"/>
    <property type="match status" value="1"/>
</dbReference>
<gene>
    <name evidence="14" type="primary">pgeF</name>
    <name evidence="14" type="ORF">KIH74_29245</name>
</gene>
<dbReference type="InterPro" id="IPR003730">
    <property type="entry name" value="Cu_polyphenol_OxRdtase"/>
</dbReference>
<comment type="catalytic activity">
    <reaction evidence="1">
        <text>inosine + phosphate = alpha-D-ribose 1-phosphate + hypoxanthine</text>
        <dbReference type="Rhea" id="RHEA:27646"/>
        <dbReference type="ChEBI" id="CHEBI:17368"/>
        <dbReference type="ChEBI" id="CHEBI:17596"/>
        <dbReference type="ChEBI" id="CHEBI:43474"/>
        <dbReference type="ChEBI" id="CHEBI:57720"/>
        <dbReference type="EC" id="2.4.2.1"/>
    </reaction>
    <physiologicalReaction direction="left-to-right" evidence="1">
        <dbReference type="Rhea" id="RHEA:27647"/>
    </physiologicalReaction>
</comment>
<name>A0ABS5TPY1_9ACTN</name>
<dbReference type="Pfam" id="PF02578">
    <property type="entry name" value="Cu-oxidase_4"/>
    <property type="match status" value="1"/>
</dbReference>
<dbReference type="PANTHER" id="PTHR30616:SF2">
    <property type="entry name" value="PURINE NUCLEOSIDE PHOSPHORYLASE LACC1"/>
    <property type="match status" value="1"/>
</dbReference>
<dbReference type="SUPFAM" id="SSF64438">
    <property type="entry name" value="CNF1/YfiH-like putative cysteine hydrolases"/>
    <property type="match status" value="1"/>
</dbReference>
<comment type="function">
    <text evidence="2">Purine nucleoside enzyme that catalyzes the phosphorolysis of adenosine and inosine nucleosides, yielding D-ribose 1-phosphate and the respective free bases, adenine and hypoxanthine. Also catalyzes the phosphorolysis of S-methyl-5'-thioadenosine into adenine and S-methyl-5-thio-alpha-D-ribose 1-phosphate. Also has adenosine deaminase activity.</text>
</comment>
<evidence type="ECO:0000256" key="1">
    <source>
        <dbReference type="ARBA" id="ARBA00000553"/>
    </source>
</evidence>
<evidence type="ECO:0000256" key="9">
    <source>
        <dbReference type="ARBA" id="ARBA00047989"/>
    </source>
</evidence>
<evidence type="ECO:0000256" key="10">
    <source>
        <dbReference type="ARBA" id="ARBA00048968"/>
    </source>
</evidence>
<keyword evidence="8" id="KW-0186">Copper</keyword>
<evidence type="ECO:0000256" key="13">
    <source>
        <dbReference type="SAM" id="MobiDB-lite"/>
    </source>
</evidence>
<comment type="similarity">
    <text evidence="3 12">Belongs to the purine nucleoside phosphorylase YfiH/LACC1 family.</text>
</comment>
<dbReference type="RefSeq" id="WP_214159599.1">
    <property type="nucleotide sequence ID" value="NZ_JAHBAY010000015.1"/>
</dbReference>